<dbReference type="RefSeq" id="WP_132408117.1">
    <property type="nucleotide sequence ID" value="NZ_SMKA01000077.1"/>
</dbReference>
<keyword evidence="1" id="KW-0732">Signal</keyword>
<sequence length="298" mass="31083">MKLRQAATLVGTAALLLAAAPTGAQAAPTAGCSINLGAVTDTGVHTFRTVTPPTSSAVVNTAGLFGPGRVTMSTSFIDTPQGVGTPDGSSIRYGYVVLGGALMRLDYSTKPDGTLDAYTLDEINGAFTGYTAIELSQYGTLENGVSRQTFYALRADGTLERRDLKKSWEPTGTFAGLPGIKSIALISQTATYDTFLATTKAGGLYTLHIPVTSPMKVTVKTVRSSTWQGFETLLANRCGPSGTLLVGIDKDTNTGHLYELSRATGTSTTIKPVGPLPAGAPAPINFRWTPEIGNLNGE</sequence>
<proteinExistence type="predicted"/>
<feature type="signal peptide" evidence="1">
    <location>
        <begin position="1"/>
        <end position="26"/>
    </location>
</feature>
<dbReference type="Proteomes" id="UP000295075">
    <property type="component" value="Unassembled WGS sequence"/>
</dbReference>
<feature type="chain" id="PRO_5020461034" evidence="1">
    <location>
        <begin position="27"/>
        <end position="298"/>
    </location>
</feature>
<protein>
    <submittedName>
        <fullName evidence="2">Uncharacterized protein</fullName>
    </submittedName>
</protein>
<accession>A0A4V2XR37</accession>
<evidence type="ECO:0000313" key="3">
    <source>
        <dbReference type="Proteomes" id="UP000295075"/>
    </source>
</evidence>
<dbReference type="AlphaFoldDB" id="A0A4V2XR37"/>
<comment type="caution">
    <text evidence="2">The sequence shown here is derived from an EMBL/GenBank/DDBJ whole genome shotgun (WGS) entry which is preliminary data.</text>
</comment>
<reference evidence="2 3" key="1">
    <citation type="submission" date="2019-03" db="EMBL/GenBank/DDBJ databases">
        <title>Draft genome sequences of novel Actinobacteria.</title>
        <authorList>
            <person name="Sahin N."/>
            <person name="Ay H."/>
            <person name="Saygin H."/>
        </authorList>
    </citation>
    <scope>NUCLEOTIDE SEQUENCE [LARGE SCALE GENOMIC DNA]</scope>
    <source>
        <strain evidence="2 3">JCM 30547</strain>
    </source>
</reference>
<gene>
    <name evidence="2" type="ORF">E1261_18445</name>
</gene>
<organism evidence="2 3">
    <name type="scientific">Kribbella albertanoniae</name>
    <dbReference type="NCBI Taxonomy" id="1266829"/>
    <lineage>
        <taxon>Bacteria</taxon>
        <taxon>Bacillati</taxon>
        <taxon>Actinomycetota</taxon>
        <taxon>Actinomycetes</taxon>
        <taxon>Propionibacteriales</taxon>
        <taxon>Kribbellaceae</taxon>
        <taxon>Kribbella</taxon>
    </lineage>
</organism>
<dbReference type="EMBL" id="SMKA01000077">
    <property type="protein sequence ID" value="TDC28415.1"/>
    <property type="molecule type" value="Genomic_DNA"/>
</dbReference>
<evidence type="ECO:0000256" key="1">
    <source>
        <dbReference type="SAM" id="SignalP"/>
    </source>
</evidence>
<name>A0A4V2XR37_9ACTN</name>
<keyword evidence="3" id="KW-1185">Reference proteome</keyword>
<evidence type="ECO:0000313" key="2">
    <source>
        <dbReference type="EMBL" id="TDC28415.1"/>
    </source>
</evidence>